<dbReference type="RefSeq" id="XP_001018568.2">
    <property type="nucleotide sequence ID" value="XM_001018568.3"/>
</dbReference>
<protein>
    <submittedName>
        <fullName evidence="10">Peptidase M1 family protein</fullName>
    </submittedName>
</protein>
<dbReference type="SUPFAM" id="SSF55486">
    <property type="entry name" value="Metalloproteases ('zincins'), catalytic domain"/>
    <property type="match status" value="1"/>
</dbReference>
<evidence type="ECO:0000313" key="11">
    <source>
        <dbReference type="Proteomes" id="UP000009168"/>
    </source>
</evidence>
<dbReference type="Pfam" id="PF17900">
    <property type="entry name" value="Peptidase_M1_N"/>
    <property type="match status" value="1"/>
</dbReference>
<name>I7M8J9_TETTS</name>
<comment type="cofactor">
    <cofactor evidence="1">
        <name>Zn(2+)</name>
        <dbReference type="ChEBI" id="CHEBI:29105"/>
    </cofactor>
</comment>
<dbReference type="GO" id="GO:0005737">
    <property type="term" value="C:cytoplasm"/>
    <property type="evidence" value="ECO:0007669"/>
    <property type="project" value="TreeGrafter"/>
</dbReference>
<dbReference type="Gene3D" id="1.10.390.10">
    <property type="entry name" value="Neutral Protease Domain 2"/>
    <property type="match status" value="1"/>
</dbReference>
<reference evidence="11" key="1">
    <citation type="journal article" date="2006" name="PLoS Biol.">
        <title>Macronuclear genome sequence of the ciliate Tetrahymena thermophila, a model eukaryote.</title>
        <authorList>
            <person name="Eisen J.A."/>
            <person name="Coyne R.S."/>
            <person name="Wu M."/>
            <person name="Wu D."/>
            <person name="Thiagarajan M."/>
            <person name="Wortman J.R."/>
            <person name="Badger J.H."/>
            <person name="Ren Q."/>
            <person name="Amedeo P."/>
            <person name="Jones K.M."/>
            <person name="Tallon L.J."/>
            <person name="Delcher A.L."/>
            <person name="Salzberg S.L."/>
            <person name="Silva J.C."/>
            <person name="Haas B.J."/>
            <person name="Majoros W.H."/>
            <person name="Farzad M."/>
            <person name="Carlton J.M."/>
            <person name="Smith R.K. Jr."/>
            <person name="Garg J."/>
            <person name="Pearlman R.E."/>
            <person name="Karrer K.M."/>
            <person name="Sun L."/>
            <person name="Manning G."/>
            <person name="Elde N.C."/>
            <person name="Turkewitz A.P."/>
            <person name="Asai D.J."/>
            <person name="Wilkes D.E."/>
            <person name="Wang Y."/>
            <person name="Cai H."/>
            <person name="Collins K."/>
            <person name="Stewart B.A."/>
            <person name="Lee S.R."/>
            <person name="Wilamowska K."/>
            <person name="Weinberg Z."/>
            <person name="Ruzzo W.L."/>
            <person name="Wloga D."/>
            <person name="Gaertig J."/>
            <person name="Frankel J."/>
            <person name="Tsao C.-C."/>
            <person name="Gorovsky M.A."/>
            <person name="Keeling P.J."/>
            <person name="Waller R.F."/>
            <person name="Patron N.J."/>
            <person name="Cherry J.M."/>
            <person name="Stover N.A."/>
            <person name="Krieger C.J."/>
            <person name="del Toro C."/>
            <person name="Ryder H.F."/>
            <person name="Williamson S.C."/>
            <person name="Barbeau R.A."/>
            <person name="Hamilton E.P."/>
            <person name="Orias E."/>
        </authorList>
    </citation>
    <scope>NUCLEOTIDE SEQUENCE [LARGE SCALE GENOMIC DNA]</scope>
    <source>
        <strain evidence="11">SB210</strain>
    </source>
</reference>
<evidence type="ECO:0000259" key="8">
    <source>
        <dbReference type="Pfam" id="PF01433"/>
    </source>
</evidence>
<dbReference type="InterPro" id="IPR045357">
    <property type="entry name" value="Aminopeptidase_N-like_N"/>
</dbReference>
<keyword evidence="4" id="KW-0479">Metal-binding</keyword>
<evidence type="ECO:0000256" key="5">
    <source>
        <dbReference type="ARBA" id="ARBA00022801"/>
    </source>
</evidence>
<proteinExistence type="inferred from homology"/>
<dbReference type="KEGG" id="tet:TTHERM_00285540"/>
<evidence type="ECO:0000256" key="2">
    <source>
        <dbReference type="ARBA" id="ARBA00010136"/>
    </source>
</evidence>
<keyword evidence="7" id="KW-0482">Metalloprotease</keyword>
<comment type="similarity">
    <text evidence="2">Belongs to the peptidase M1 family.</text>
</comment>
<keyword evidence="5" id="KW-0378">Hydrolase</keyword>
<keyword evidence="3" id="KW-0645">Protease</keyword>
<evidence type="ECO:0000313" key="10">
    <source>
        <dbReference type="EMBL" id="EAR98323.2"/>
    </source>
</evidence>
<dbReference type="Gene3D" id="2.60.40.1730">
    <property type="entry name" value="tricorn interacting facor f3 domain"/>
    <property type="match status" value="1"/>
</dbReference>
<feature type="domain" description="Peptidase M1 membrane alanine aminopeptidase" evidence="8">
    <location>
        <begin position="267"/>
        <end position="484"/>
    </location>
</feature>
<evidence type="ECO:0000256" key="3">
    <source>
        <dbReference type="ARBA" id="ARBA00022670"/>
    </source>
</evidence>
<dbReference type="GO" id="GO:0070006">
    <property type="term" value="F:metalloaminopeptidase activity"/>
    <property type="evidence" value="ECO:0007669"/>
    <property type="project" value="TreeGrafter"/>
</dbReference>
<dbReference type="GO" id="GO:0016020">
    <property type="term" value="C:membrane"/>
    <property type="evidence" value="ECO:0007669"/>
    <property type="project" value="TreeGrafter"/>
</dbReference>
<dbReference type="eggNOG" id="KOG1046">
    <property type="taxonomic scope" value="Eukaryota"/>
</dbReference>
<dbReference type="GO" id="GO:0042277">
    <property type="term" value="F:peptide binding"/>
    <property type="evidence" value="ECO:0007669"/>
    <property type="project" value="TreeGrafter"/>
</dbReference>
<dbReference type="GO" id="GO:0008270">
    <property type="term" value="F:zinc ion binding"/>
    <property type="evidence" value="ECO:0007669"/>
    <property type="project" value="InterPro"/>
</dbReference>
<dbReference type="InterPro" id="IPR042097">
    <property type="entry name" value="Aminopeptidase_N-like_N_sf"/>
</dbReference>
<evidence type="ECO:0000256" key="4">
    <source>
        <dbReference type="ARBA" id="ARBA00022723"/>
    </source>
</evidence>
<dbReference type="OrthoDB" id="10031169at2759"/>
<dbReference type="STRING" id="312017.I7M8J9"/>
<sequence>MHLFQSNSSSLSNKQSLLSNSEIIQREQYIYSINQYEIYLNLNIDLYQGNVKINIDFQESVLKASSDQHFIIDYCGEKVISVSILDKNDQEEQIHFQYVPNKLSIPLKDIQKHLNKKDHNLTFLIAFQNEYSKVRAEGIVKYSEESQNKFYFYCQGEVGCTQMIFPCIDMVNFRSHYTLTVQHPQNWMVSSHTEWYKQEKIIDEIVVTYFPQTKIAFPTYLFGFYAGDYFKYSDKYRDNIDINIYCRQNLIQFLDEQVNEYFKQIKFALDFMESYTGVKYFFQKFDLFFCPYYKDIGMETFGCISLDENYYLCNIITEAIEAKDIQNAIVKRYVFDLDRVETLFHEIAHQWFGNYVSIKWWNDLFFKEGFANLFSQKMIYQYFKNENGIELRSQLDQFDFLQDDLKIDYTLMHTPLKYDMYLELNTHNDITYMKSQNIFDLLEYKIYGQEKFNKILQKLLQDFQNQSISSKDFLTYFDDQVTKKLLTTQGYVYFKGQNLLQAKNYGSFNLSKQELEVLDLKIFVVERETNKLEQLSLQDLKQQEQPKFLYLLNTVDHHMIYQELDIETLKYIDQEKLMDKFDYQFRASVWKAIIYLCDKDKWVSYLNKFFIKNLQYEKDDSVLQVILEYFIEFCDEFTDQDEEELLKVISQEQSDQRLQIFLYNCGLSYFENEQNLQILQIEYFSQIEALGQQFIQKFLNKIEFKKIDNDSSSTSSEQWK</sequence>
<evidence type="ECO:0000259" key="9">
    <source>
        <dbReference type="Pfam" id="PF17900"/>
    </source>
</evidence>
<evidence type="ECO:0000256" key="7">
    <source>
        <dbReference type="ARBA" id="ARBA00023049"/>
    </source>
</evidence>
<dbReference type="GO" id="GO:0043171">
    <property type="term" value="P:peptide catabolic process"/>
    <property type="evidence" value="ECO:0007669"/>
    <property type="project" value="TreeGrafter"/>
</dbReference>
<dbReference type="SUPFAM" id="SSF63737">
    <property type="entry name" value="Leukotriene A4 hydrolase N-terminal domain"/>
    <property type="match status" value="1"/>
</dbReference>
<keyword evidence="11" id="KW-1185">Reference proteome</keyword>
<evidence type="ECO:0000256" key="1">
    <source>
        <dbReference type="ARBA" id="ARBA00001947"/>
    </source>
</evidence>
<dbReference type="Pfam" id="PF01433">
    <property type="entry name" value="Peptidase_M1"/>
    <property type="match status" value="1"/>
</dbReference>
<dbReference type="GeneID" id="7823844"/>
<accession>I7M8J9</accession>
<evidence type="ECO:0000256" key="6">
    <source>
        <dbReference type="ARBA" id="ARBA00022833"/>
    </source>
</evidence>
<keyword evidence="6" id="KW-0862">Zinc</keyword>
<dbReference type="GO" id="GO:0005615">
    <property type="term" value="C:extracellular space"/>
    <property type="evidence" value="ECO:0007669"/>
    <property type="project" value="TreeGrafter"/>
</dbReference>
<dbReference type="InterPro" id="IPR050344">
    <property type="entry name" value="Peptidase_M1_aminopeptidases"/>
</dbReference>
<dbReference type="PANTHER" id="PTHR11533">
    <property type="entry name" value="PROTEASE M1 ZINC METALLOPROTEASE"/>
    <property type="match status" value="1"/>
</dbReference>
<dbReference type="InterPro" id="IPR014782">
    <property type="entry name" value="Peptidase_M1_dom"/>
</dbReference>
<dbReference type="EMBL" id="GG662651">
    <property type="protein sequence ID" value="EAR98323.2"/>
    <property type="molecule type" value="Genomic_DNA"/>
</dbReference>
<dbReference type="PRINTS" id="PR00756">
    <property type="entry name" value="ALADIPTASE"/>
</dbReference>
<dbReference type="InParanoid" id="I7M8J9"/>
<dbReference type="PANTHER" id="PTHR11533:SF299">
    <property type="entry name" value="AMINOPEPTIDASE"/>
    <property type="match status" value="1"/>
</dbReference>
<feature type="domain" description="Aminopeptidase N-like N-terminal" evidence="9">
    <location>
        <begin position="34"/>
        <end position="221"/>
    </location>
</feature>
<dbReference type="AlphaFoldDB" id="I7M8J9"/>
<dbReference type="Proteomes" id="UP000009168">
    <property type="component" value="Unassembled WGS sequence"/>
</dbReference>
<gene>
    <name evidence="10" type="ORF">TTHERM_00285540</name>
</gene>
<dbReference type="InterPro" id="IPR027268">
    <property type="entry name" value="Peptidase_M4/M1_CTD_sf"/>
</dbReference>
<dbReference type="InterPro" id="IPR001930">
    <property type="entry name" value="Peptidase_M1"/>
</dbReference>
<dbReference type="GO" id="GO:0006508">
    <property type="term" value="P:proteolysis"/>
    <property type="evidence" value="ECO:0007669"/>
    <property type="project" value="UniProtKB-KW"/>
</dbReference>
<organism evidence="10 11">
    <name type="scientific">Tetrahymena thermophila (strain SB210)</name>
    <dbReference type="NCBI Taxonomy" id="312017"/>
    <lineage>
        <taxon>Eukaryota</taxon>
        <taxon>Sar</taxon>
        <taxon>Alveolata</taxon>
        <taxon>Ciliophora</taxon>
        <taxon>Intramacronucleata</taxon>
        <taxon>Oligohymenophorea</taxon>
        <taxon>Hymenostomatida</taxon>
        <taxon>Tetrahymenina</taxon>
        <taxon>Tetrahymenidae</taxon>
        <taxon>Tetrahymena</taxon>
    </lineage>
</organism>